<sequence>MKPQHATDREQQYKLSKEQQEPSILAWWGSVVMFCNEEGNVPLSGLHPEKDGQFHSWRVDVFDGFFFPNKHN</sequence>
<evidence type="ECO:0000256" key="1">
    <source>
        <dbReference type="SAM" id="MobiDB-lite"/>
    </source>
</evidence>
<proteinExistence type="predicted"/>
<name>A0A0E9XZ72_ANGAN</name>
<feature type="region of interest" description="Disordered" evidence="1">
    <location>
        <begin position="1"/>
        <end position="20"/>
    </location>
</feature>
<reference evidence="2" key="1">
    <citation type="submission" date="2014-11" db="EMBL/GenBank/DDBJ databases">
        <authorList>
            <person name="Amaro Gonzalez C."/>
        </authorList>
    </citation>
    <scope>NUCLEOTIDE SEQUENCE</scope>
</reference>
<organism evidence="2">
    <name type="scientific">Anguilla anguilla</name>
    <name type="common">European freshwater eel</name>
    <name type="synonym">Muraena anguilla</name>
    <dbReference type="NCBI Taxonomy" id="7936"/>
    <lineage>
        <taxon>Eukaryota</taxon>
        <taxon>Metazoa</taxon>
        <taxon>Chordata</taxon>
        <taxon>Craniata</taxon>
        <taxon>Vertebrata</taxon>
        <taxon>Euteleostomi</taxon>
        <taxon>Actinopterygii</taxon>
        <taxon>Neopterygii</taxon>
        <taxon>Teleostei</taxon>
        <taxon>Anguilliformes</taxon>
        <taxon>Anguillidae</taxon>
        <taxon>Anguilla</taxon>
    </lineage>
</organism>
<dbReference type="AlphaFoldDB" id="A0A0E9XZ72"/>
<accession>A0A0E9XZ72</accession>
<reference evidence="2" key="2">
    <citation type="journal article" date="2015" name="Fish Shellfish Immunol.">
        <title>Early steps in the European eel (Anguilla anguilla)-Vibrio vulnificus interaction in the gills: Role of the RtxA13 toxin.</title>
        <authorList>
            <person name="Callol A."/>
            <person name="Pajuelo D."/>
            <person name="Ebbesson L."/>
            <person name="Teles M."/>
            <person name="MacKenzie S."/>
            <person name="Amaro C."/>
        </authorList>
    </citation>
    <scope>NUCLEOTIDE SEQUENCE</scope>
</reference>
<evidence type="ECO:0000313" key="2">
    <source>
        <dbReference type="EMBL" id="JAI07940.1"/>
    </source>
</evidence>
<protein>
    <submittedName>
        <fullName evidence="2">Uncharacterized protein</fullName>
    </submittedName>
</protein>
<dbReference type="EMBL" id="GBXM01000638">
    <property type="protein sequence ID" value="JAI07940.1"/>
    <property type="molecule type" value="Transcribed_RNA"/>
</dbReference>